<dbReference type="OrthoDB" id="196858at2759"/>
<evidence type="ECO:0000313" key="4">
    <source>
        <dbReference type="Proteomes" id="UP001165065"/>
    </source>
</evidence>
<keyword evidence="4" id="KW-1185">Reference proteome</keyword>
<reference evidence="4" key="1">
    <citation type="journal article" date="2023" name="Commun. Biol.">
        <title>Genome analysis of Parmales, the sister group of diatoms, reveals the evolutionary specialization of diatoms from phago-mixotrophs to photoautotrophs.</title>
        <authorList>
            <person name="Ban H."/>
            <person name="Sato S."/>
            <person name="Yoshikawa S."/>
            <person name="Yamada K."/>
            <person name="Nakamura Y."/>
            <person name="Ichinomiya M."/>
            <person name="Sato N."/>
            <person name="Blanc-Mathieu R."/>
            <person name="Endo H."/>
            <person name="Kuwata A."/>
            <person name="Ogata H."/>
        </authorList>
    </citation>
    <scope>NUCLEOTIDE SEQUENCE [LARGE SCALE GENOMIC DNA]</scope>
</reference>
<feature type="compositionally biased region" description="Low complexity" evidence="1">
    <location>
        <begin position="378"/>
        <end position="395"/>
    </location>
</feature>
<dbReference type="InterPro" id="IPR023393">
    <property type="entry name" value="START-like_dom_sf"/>
</dbReference>
<dbReference type="GO" id="GO:0005737">
    <property type="term" value="C:cytoplasm"/>
    <property type="evidence" value="ECO:0007669"/>
    <property type="project" value="UniProtKB-ARBA"/>
</dbReference>
<organism evidence="3 4">
    <name type="scientific">Triparma columacea</name>
    <dbReference type="NCBI Taxonomy" id="722753"/>
    <lineage>
        <taxon>Eukaryota</taxon>
        <taxon>Sar</taxon>
        <taxon>Stramenopiles</taxon>
        <taxon>Ochrophyta</taxon>
        <taxon>Bolidophyceae</taxon>
        <taxon>Parmales</taxon>
        <taxon>Triparmaceae</taxon>
        <taxon>Triparma</taxon>
    </lineage>
</organism>
<dbReference type="AlphaFoldDB" id="A0A9W7L700"/>
<dbReference type="InterPro" id="IPR051213">
    <property type="entry name" value="START_lipid_transfer"/>
</dbReference>
<evidence type="ECO:0000256" key="1">
    <source>
        <dbReference type="SAM" id="MobiDB-lite"/>
    </source>
</evidence>
<dbReference type="PANTHER" id="PTHR19308:SF14">
    <property type="entry name" value="START DOMAIN-CONTAINING PROTEIN"/>
    <property type="match status" value="1"/>
</dbReference>
<dbReference type="Proteomes" id="UP001165065">
    <property type="component" value="Unassembled WGS sequence"/>
</dbReference>
<dbReference type="Pfam" id="PF01852">
    <property type="entry name" value="START"/>
    <property type="match status" value="1"/>
</dbReference>
<accession>A0A9W7L700</accession>
<dbReference type="Gene3D" id="3.30.559.10">
    <property type="entry name" value="Chloramphenicol acetyltransferase-like domain"/>
    <property type="match status" value="1"/>
</dbReference>
<feature type="region of interest" description="Disordered" evidence="1">
    <location>
        <begin position="340"/>
        <end position="416"/>
    </location>
</feature>
<dbReference type="GO" id="GO:0008289">
    <property type="term" value="F:lipid binding"/>
    <property type="evidence" value="ECO:0007669"/>
    <property type="project" value="InterPro"/>
</dbReference>
<feature type="compositionally biased region" description="Polar residues" evidence="1">
    <location>
        <begin position="396"/>
        <end position="416"/>
    </location>
</feature>
<feature type="region of interest" description="Disordered" evidence="1">
    <location>
        <begin position="29"/>
        <end position="91"/>
    </location>
</feature>
<proteinExistence type="predicted"/>
<feature type="domain" description="PH" evidence="2">
    <location>
        <begin position="1"/>
        <end position="37"/>
    </location>
</feature>
<dbReference type="InterPro" id="IPR023213">
    <property type="entry name" value="CAT-like_dom_sf"/>
</dbReference>
<gene>
    <name evidence="3" type="ORF">TrCOL_g6126</name>
</gene>
<protein>
    <recommendedName>
        <fullName evidence="2">PH domain-containing protein</fullName>
    </recommendedName>
</protein>
<dbReference type="PROSITE" id="PS50003">
    <property type="entry name" value="PH_DOMAIN"/>
    <property type="match status" value="1"/>
</dbReference>
<dbReference type="SUPFAM" id="SSF52777">
    <property type="entry name" value="CoA-dependent acyltransferases"/>
    <property type="match status" value="1"/>
</dbReference>
<dbReference type="CDD" id="cd00177">
    <property type="entry name" value="START"/>
    <property type="match status" value="1"/>
</dbReference>
<sequence>MRGIQVSHRATAKAYNLAAEDNQDGEMWLEKLHRASKPNGTTSQRLDDEEPSFTSGSSQPLPPTPMSRAPSLSFPPSAGSTPSQREVPKVPVLPRYENVPAPYPELLETSFKEIESLTNTKLPTVEGQTNGPWKFLFSKKGVLAATKSGPNVTVRGDSTMPYPPLAVLNTVINIYKKSLYDNQFDVGKRLITYNHHTFVDYLRFKAVWPTSTRDLCNIVTWKVDNGRIVLVAKAFKDELVCPKVKGNVRAEAVTAGWVISEVKLDDGSRGSRVHIVVCSDLKGSLPGNIKSLVTQQQAMFPVIIGRWMKDNENTEDKRFDVRVEERTVIEGVIKKLPNDLRVGVKKPPPTGAEIKGVKLDPQNNPRITNPTPTPSRSPPDGTTTRLSTSLLNSALGRSSPTPAFTPSTNSNNNKGSSYGVVYECKGKVIGKPTVMFTSIALFLPVILWTVSKYYLPEPVSSSRGFLFLLGLIVGLRTFATRRLGRPMSYADGSTVGLCGNGNGGMGEVKAKFNVDLKKILRYIQKEKGGNKRPGTKGKANEDGSIAVTHIALKALALTLREMPIFNGRRVNLPLIGVSGWYPNAGVDVSTTAGRPENGVKGIVKLRDADGMGVKDISREIAVRANGRKEGWGGDAAVPGFLKKPMEVLSEQLDLPVKGLGLGGRKFGSALVITSPNNDGSEVDMTVSPIRRAPGSGSGPNIILVVGGVQILPSFSKEPRSAIARPVLSISVTFDVEVANVATCRMFAEKLQNRMRNPELLEE</sequence>
<dbReference type="SUPFAM" id="SSF55961">
    <property type="entry name" value="Bet v1-like"/>
    <property type="match status" value="1"/>
</dbReference>
<dbReference type="InterPro" id="IPR001849">
    <property type="entry name" value="PH_domain"/>
</dbReference>
<comment type="caution">
    <text evidence="3">The sequence shown here is derived from an EMBL/GenBank/DDBJ whole genome shotgun (WGS) entry which is preliminary data.</text>
</comment>
<dbReference type="Gene3D" id="3.30.530.20">
    <property type="match status" value="1"/>
</dbReference>
<dbReference type="InterPro" id="IPR002913">
    <property type="entry name" value="START_lipid-bd_dom"/>
</dbReference>
<dbReference type="PANTHER" id="PTHR19308">
    <property type="entry name" value="PHOSPHATIDYLCHOLINE TRANSFER PROTEIN"/>
    <property type="match status" value="1"/>
</dbReference>
<dbReference type="EMBL" id="BRYA01000977">
    <property type="protein sequence ID" value="GMI36822.1"/>
    <property type="molecule type" value="Genomic_DNA"/>
</dbReference>
<evidence type="ECO:0000259" key="2">
    <source>
        <dbReference type="PROSITE" id="PS50003"/>
    </source>
</evidence>
<evidence type="ECO:0000313" key="3">
    <source>
        <dbReference type="EMBL" id="GMI36822.1"/>
    </source>
</evidence>
<name>A0A9W7L700_9STRA</name>